<sequence length="230" mass="25242">MKLKTFPVSGIQNEVLNWSMGLFLAFSAVDLIDHWTAAPNEGQSLFVEAFASMQSHTGIQIAEAVLLLATKLAMWEVLRRGLKKTNHFFLQLGVILLMLLDTFMTVASCLPSTVMGTDGNTVHAVCQSTAHLLTQFYLSCYTVSFLIQATLGIGLATVFAGRIRWYGASLLLCPLLTSILNMVYLYIYNNVGGVSMPDIIKYGTIVSLAGFSLDLIPFILLRRSMCAEEG</sequence>
<feature type="transmembrane region" description="Helical" evidence="1">
    <location>
        <begin position="136"/>
        <end position="158"/>
    </location>
</feature>
<reference evidence="2 3" key="1">
    <citation type="submission" date="2011-01" db="EMBL/GenBank/DDBJ databases">
        <authorList>
            <person name="Muzny D."/>
            <person name="Qin X."/>
            <person name="Deng J."/>
            <person name="Jiang H."/>
            <person name="Liu Y."/>
            <person name="Qu J."/>
            <person name="Song X.-Z."/>
            <person name="Zhang L."/>
            <person name="Thornton R."/>
            <person name="Coyle M."/>
            <person name="Francisco L."/>
            <person name="Jackson L."/>
            <person name="Javaid M."/>
            <person name="Korchina V."/>
            <person name="Kovar C."/>
            <person name="Mata R."/>
            <person name="Mathew T."/>
            <person name="Ngo R."/>
            <person name="Nguyen L."/>
            <person name="Nguyen N."/>
            <person name="Okwuonu G."/>
            <person name="Ongeri F."/>
            <person name="Pham C."/>
            <person name="Simmons D."/>
            <person name="Wilczek-Boney K."/>
            <person name="Hale W."/>
            <person name="Jakkamsetti A."/>
            <person name="Pham P."/>
            <person name="Ruth R."/>
            <person name="San Lucas F."/>
            <person name="Warren J."/>
            <person name="Zhang J."/>
            <person name="Zhao Z."/>
            <person name="Zhou C."/>
            <person name="Zhu D."/>
            <person name="Lee S."/>
            <person name="Bess C."/>
            <person name="Blankenburg K."/>
            <person name="Forbes L."/>
            <person name="Fu Q."/>
            <person name="Gubbala S."/>
            <person name="Hirani K."/>
            <person name="Jayaseelan J.C."/>
            <person name="Lara F."/>
            <person name="Munidasa M."/>
            <person name="Palculict T."/>
            <person name="Patil S."/>
            <person name="Pu L.-L."/>
            <person name="Saada N."/>
            <person name="Tang L."/>
            <person name="Weissenberger G."/>
            <person name="Zhu Y."/>
            <person name="Hemphill L."/>
            <person name="Shang Y."/>
            <person name="Youmans B."/>
            <person name="Ayvaz T."/>
            <person name="Ross M."/>
            <person name="Santibanez J."/>
            <person name="Aqrawi P."/>
            <person name="Gross S."/>
            <person name="Joshi V."/>
            <person name="Fowler G."/>
            <person name="Nazareth L."/>
            <person name="Reid J."/>
            <person name="Worley K."/>
            <person name="Petrosino J."/>
            <person name="Highlander S."/>
            <person name="Gibbs R."/>
        </authorList>
    </citation>
    <scope>NUCLEOTIDE SEQUENCE [LARGE SCALE GENOMIC DNA]</scope>
    <source>
        <strain evidence="2 3">DSM 16608</strain>
    </source>
</reference>
<organism evidence="2 3">
    <name type="scientific">Prevotella multiformis DSM 16608</name>
    <dbReference type="NCBI Taxonomy" id="888743"/>
    <lineage>
        <taxon>Bacteria</taxon>
        <taxon>Pseudomonadati</taxon>
        <taxon>Bacteroidota</taxon>
        <taxon>Bacteroidia</taxon>
        <taxon>Bacteroidales</taxon>
        <taxon>Prevotellaceae</taxon>
        <taxon>Prevotella</taxon>
    </lineage>
</organism>
<evidence type="ECO:0000256" key="1">
    <source>
        <dbReference type="SAM" id="Phobius"/>
    </source>
</evidence>
<keyword evidence="1" id="KW-0472">Membrane</keyword>
<dbReference type="EMBL" id="AEWX01000031">
    <property type="protein sequence ID" value="EGC19190.1"/>
    <property type="molecule type" value="Genomic_DNA"/>
</dbReference>
<gene>
    <name evidence="2" type="ORF">HMPREF9141_2267</name>
</gene>
<feature type="transmembrane region" description="Helical" evidence="1">
    <location>
        <begin position="88"/>
        <end position="116"/>
    </location>
</feature>
<feature type="transmembrane region" description="Helical" evidence="1">
    <location>
        <begin position="165"/>
        <end position="187"/>
    </location>
</feature>
<proteinExistence type="predicted"/>
<dbReference type="RefSeq" id="WP_007367019.1">
    <property type="nucleotide sequence ID" value="NZ_GL872282.1"/>
</dbReference>
<dbReference type="STRING" id="888743.HMPREF9141_2267"/>
<keyword evidence="1" id="KW-1133">Transmembrane helix</keyword>
<dbReference type="Proteomes" id="UP000005697">
    <property type="component" value="Unassembled WGS sequence"/>
</dbReference>
<comment type="caution">
    <text evidence="2">The sequence shown here is derived from an EMBL/GenBank/DDBJ whole genome shotgun (WGS) entry which is preliminary data.</text>
</comment>
<dbReference type="AlphaFoldDB" id="F0F9K0"/>
<dbReference type="HOGENOM" id="CLU_1213945_0_0_10"/>
<keyword evidence="3" id="KW-1185">Reference proteome</keyword>
<evidence type="ECO:0000313" key="2">
    <source>
        <dbReference type="EMBL" id="EGC19190.1"/>
    </source>
</evidence>
<protein>
    <submittedName>
        <fullName evidence="2">Uncharacterized protein</fullName>
    </submittedName>
</protein>
<feature type="transmembrane region" description="Helical" evidence="1">
    <location>
        <begin position="199"/>
        <end position="221"/>
    </location>
</feature>
<accession>F0F9K0</accession>
<evidence type="ECO:0000313" key="3">
    <source>
        <dbReference type="Proteomes" id="UP000005697"/>
    </source>
</evidence>
<keyword evidence="1" id="KW-0812">Transmembrane</keyword>
<name>F0F9K0_9BACT</name>